<evidence type="ECO:0000313" key="2">
    <source>
        <dbReference type="EMBL" id="CTQ70390.1"/>
    </source>
</evidence>
<gene>
    <name evidence="2" type="ORF">LA5096_02506</name>
</gene>
<dbReference type="Proteomes" id="UP000049983">
    <property type="component" value="Unassembled WGS sequence"/>
</dbReference>
<evidence type="ECO:0000256" key="1">
    <source>
        <dbReference type="SAM" id="MobiDB-lite"/>
    </source>
</evidence>
<feature type="compositionally biased region" description="Basic residues" evidence="1">
    <location>
        <begin position="51"/>
        <end position="62"/>
    </location>
</feature>
<dbReference type="AlphaFoldDB" id="A0A0M7A0A8"/>
<organism evidence="2 3">
    <name type="scientific">Roseibium album</name>
    <dbReference type="NCBI Taxonomy" id="311410"/>
    <lineage>
        <taxon>Bacteria</taxon>
        <taxon>Pseudomonadati</taxon>
        <taxon>Pseudomonadota</taxon>
        <taxon>Alphaproteobacteria</taxon>
        <taxon>Hyphomicrobiales</taxon>
        <taxon>Stappiaceae</taxon>
        <taxon>Roseibium</taxon>
    </lineage>
</organism>
<sequence length="74" mass="7988">MKVKALTLAAIAFSIGYVSEVNLSSIPSGAPVSFQLSEANAQTASQNAARRTSRRTSRRVNRRHEAAENANENN</sequence>
<keyword evidence="3" id="KW-1185">Reference proteome</keyword>
<dbReference type="RefSeq" id="WP_082442678.1">
    <property type="nucleotide sequence ID" value="NZ_CXWA01000001.1"/>
</dbReference>
<name>A0A0M7A0A8_9HYPH</name>
<feature type="region of interest" description="Disordered" evidence="1">
    <location>
        <begin position="41"/>
        <end position="74"/>
    </location>
</feature>
<dbReference type="GeneID" id="97673546"/>
<protein>
    <submittedName>
        <fullName evidence="2">Uncharacterized protein</fullName>
    </submittedName>
</protein>
<reference evidence="3" key="1">
    <citation type="submission" date="2015-07" db="EMBL/GenBank/DDBJ databases">
        <authorList>
            <person name="Rodrigo-Torres Lidia"/>
            <person name="Arahal R.David."/>
        </authorList>
    </citation>
    <scope>NUCLEOTIDE SEQUENCE [LARGE SCALE GENOMIC DNA]</scope>
    <source>
        <strain evidence="3">CECT 5096</strain>
    </source>
</reference>
<evidence type="ECO:0000313" key="3">
    <source>
        <dbReference type="Proteomes" id="UP000049983"/>
    </source>
</evidence>
<dbReference type="EMBL" id="CXWC01000010">
    <property type="protein sequence ID" value="CTQ70390.1"/>
    <property type="molecule type" value="Genomic_DNA"/>
</dbReference>
<proteinExistence type="predicted"/>
<accession>A0A0M7A0A8</accession>